<evidence type="ECO:0000256" key="1">
    <source>
        <dbReference type="SAM" id="MobiDB-lite"/>
    </source>
</evidence>
<evidence type="ECO:0008006" key="4">
    <source>
        <dbReference type="Google" id="ProtNLM"/>
    </source>
</evidence>
<proteinExistence type="predicted"/>
<dbReference type="Proteomes" id="UP000245430">
    <property type="component" value="Unassembled WGS sequence"/>
</dbReference>
<gene>
    <name evidence="2" type="ORF">LX78_01203</name>
</gene>
<comment type="caution">
    <text evidence="2">The sequence shown here is derived from an EMBL/GenBank/DDBJ whole genome shotgun (WGS) entry which is preliminary data.</text>
</comment>
<feature type="region of interest" description="Disordered" evidence="1">
    <location>
        <begin position="28"/>
        <end position="77"/>
    </location>
</feature>
<dbReference type="EMBL" id="QGGP01000002">
    <property type="protein sequence ID" value="PWK19853.1"/>
    <property type="molecule type" value="Genomic_DNA"/>
</dbReference>
<dbReference type="AlphaFoldDB" id="A0A316DTE0"/>
<reference evidence="2 3" key="1">
    <citation type="submission" date="2018-05" db="EMBL/GenBank/DDBJ databases">
        <title>Genomic Encyclopedia of Archaeal and Bacterial Type Strains, Phase II (KMG-II): from individual species to whole genera.</title>
        <authorList>
            <person name="Goeker M."/>
        </authorList>
    </citation>
    <scope>NUCLEOTIDE SEQUENCE [LARGE SCALE GENOMIC DNA]</scope>
    <source>
        <strain evidence="2 3">DSM 22637</strain>
    </source>
</reference>
<protein>
    <recommendedName>
        <fullName evidence="4">Secreted protein</fullName>
    </recommendedName>
</protein>
<keyword evidence="3" id="KW-1185">Reference proteome</keyword>
<organism evidence="2 3">
    <name type="scientific">Xanthomarina spongicola</name>
    <dbReference type="NCBI Taxonomy" id="570520"/>
    <lineage>
        <taxon>Bacteria</taxon>
        <taxon>Pseudomonadati</taxon>
        <taxon>Bacteroidota</taxon>
        <taxon>Flavobacteriia</taxon>
        <taxon>Flavobacteriales</taxon>
        <taxon>Flavobacteriaceae</taxon>
        <taxon>Xanthomarina</taxon>
    </lineage>
</organism>
<dbReference type="OrthoDB" id="1148517at2"/>
<sequence length="229" mass="25395">MKNFCFIFFCLVTMSMYSQIDNRNESTVIPAKESKDGSESNTLLESKPIENNGLSNADSDRINGLSVPKQNPLSNSNEKEFSMFGSEEFGNPAELYSNQLNKHTKYTKEEAGSRENGSTTNQYLGDFKTGVSKVNVIYRDHMYPDGDRVRVFVNDDVVMANVLLQSSFKGFQLDLVEGFNKIDFQALNQGDSGPNTAELQILDSSGNIIASSQWNLATGVKATLIVIKE</sequence>
<accession>A0A316DTE0</accession>
<evidence type="ECO:0000313" key="3">
    <source>
        <dbReference type="Proteomes" id="UP000245430"/>
    </source>
</evidence>
<dbReference type="RefSeq" id="WP_109681727.1">
    <property type="nucleotide sequence ID" value="NZ_QGGP01000002.1"/>
</dbReference>
<name>A0A316DTE0_9FLAO</name>
<evidence type="ECO:0000313" key="2">
    <source>
        <dbReference type="EMBL" id="PWK19853.1"/>
    </source>
</evidence>